<name>A0A398D219_9BACT</name>
<organism evidence="2 3">
    <name type="scientific">Candidatus Cryosericum odellii</name>
    <dbReference type="NCBI Taxonomy" id="2290917"/>
    <lineage>
        <taxon>Bacteria</taxon>
        <taxon>Pseudomonadati</taxon>
        <taxon>Caldisericota/Cryosericota group</taxon>
        <taxon>Candidatus Cryosericota</taxon>
        <taxon>Candidatus Cryosericia</taxon>
        <taxon>Candidatus Cryosericales</taxon>
        <taxon>Candidatus Cryosericaceae</taxon>
        <taxon>Candidatus Cryosericum</taxon>
    </lineage>
</organism>
<evidence type="ECO:0000256" key="1">
    <source>
        <dbReference type="RuleBase" id="RU364089"/>
    </source>
</evidence>
<keyword evidence="1" id="KW-0645">Protease</keyword>
<dbReference type="InterPro" id="IPR005322">
    <property type="entry name" value="Peptidase_C69"/>
</dbReference>
<evidence type="ECO:0000313" key="3">
    <source>
        <dbReference type="Proteomes" id="UP000266489"/>
    </source>
</evidence>
<comment type="catalytic activity">
    <reaction evidence="1">
        <text>an L-aminoacyl-L-amino acid + H2O = 2 an L-alpha-amino acid</text>
        <dbReference type="Rhea" id="RHEA:48940"/>
        <dbReference type="ChEBI" id="CHEBI:15377"/>
        <dbReference type="ChEBI" id="CHEBI:59869"/>
        <dbReference type="ChEBI" id="CHEBI:77460"/>
    </reaction>
</comment>
<keyword evidence="1" id="KW-0378">Hydrolase</keyword>
<sequence length="508" mass="56281">MSTLDGARGTDPYRRCHTNTGAAMMRPSRLEGDELDCTTIVVGRSASQSGCLVIGHNEDDAHRLVVRHHIIKVGEHPGATRLSDGTLLYREPHTSLELSVPKDTLAYDWTELVGQDFADSFLNSKGVNICCDSAAGTREQQPELERGGIGHFLPQLVAQQAHSAREGVLLAGRLIKEYGYCDARIITVADQHEAWILQIPGGHEWLAERVPDDAIVLLPNYLISRQVDLANTDRFLASADLEAHAIQRGWHDPSGTEPFDFKKAYGPPEINASSLSTSRQQTGLFMLTGQEFPLDNMPFSYVPQHLVSLGDVMACLRCVTPHGQSIQQALEMSGSFHKNVTQTTMRPISVWTTQESSVTELRSQAPEPQSVTVWRASGIPDELPYTPWYPLAMMETVPGYPDPYAAGDPDHLDMSSAFWTFRLFVTAVDSNYAKRIAEVQAVVLPLEKQAIAVDKLLQNMRVDTNTSRETIARLLTACGEGLGMEALSICRELLRQWQTNSERTPFKK</sequence>
<dbReference type="GO" id="GO:0016805">
    <property type="term" value="F:dipeptidase activity"/>
    <property type="evidence" value="ECO:0007669"/>
    <property type="project" value="UniProtKB-KW"/>
</dbReference>
<dbReference type="GO" id="GO:0070004">
    <property type="term" value="F:cysteine-type exopeptidase activity"/>
    <property type="evidence" value="ECO:0007669"/>
    <property type="project" value="InterPro"/>
</dbReference>
<dbReference type="GO" id="GO:0006508">
    <property type="term" value="P:proteolysis"/>
    <property type="evidence" value="ECO:0007669"/>
    <property type="project" value="UniProtKB-KW"/>
</dbReference>
<evidence type="ECO:0000313" key="2">
    <source>
        <dbReference type="EMBL" id="RIE07479.1"/>
    </source>
</evidence>
<dbReference type="PANTHER" id="PTHR12994">
    <property type="entry name" value="SECERNIN"/>
    <property type="match status" value="1"/>
</dbReference>
<comment type="caution">
    <text evidence="2">The sequence shown here is derived from an EMBL/GenBank/DDBJ whole genome shotgun (WGS) entry which is preliminary data.</text>
</comment>
<dbReference type="Pfam" id="PF03577">
    <property type="entry name" value="Peptidase_C69"/>
    <property type="match status" value="1"/>
</dbReference>
<dbReference type="Proteomes" id="UP000266489">
    <property type="component" value="Unassembled WGS sequence"/>
</dbReference>
<dbReference type="OrthoDB" id="9764088at2"/>
<keyword evidence="1" id="KW-0224">Dipeptidase</keyword>
<accession>A0A398D219</accession>
<dbReference type="EMBL" id="QXIU01000234">
    <property type="protein sequence ID" value="RIE07479.1"/>
    <property type="molecule type" value="Genomic_DNA"/>
</dbReference>
<protein>
    <recommendedName>
        <fullName evidence="1">Dipeptidase</fullName>
        <ecNumber evidence="1">3.4.-.-</ecNumber>
    </recommendedName>
</protein>
<comment type="similarity">
    <text evidence="1">Belongs to the peptidase C69 family.</text>
</comment>
<proteinExistence type="inferred from homology"/>
<reference evidence="2 3" key="1">
    <citation type="submission" date="2018-09" db="EMBL/GenBank/DDBJ databases">
        <title>Discovery and Ecogenomic Context for Candidatus Cryosericales, a Global Caldiserica Order Active in Thawing Permafrost.</title>
        <authorList>
            <person name="Martinez M.A."/>
            <person name="Woodcroft B.J."/>
            <person name="Ignacio Espinoza J.C."/>
            <person name="Zayed A."/>
            <person name="Singleton C.M."/>
            <person name="Boyd J."/>
            <person name="Li Y.-F."/>
            <person name="Purvine S."/>
            <person name="Maughan H."/>
            <person name="Hodgkins S.B."/>
            <person name="Anderson D."/>
            <person name="Sederholm M."/>
            <person name="Temperton B."/>
            <person name="Saleska S.R."/>
            <person name="Tyson G.W."/>
            <person name="Rich V.I."/>
        </authorList>
    </citation>
    <scope>NUCLEOTIDE SEQUENCE [LARGE SCALE GENOMIC DNA]</scope>
    <source>
        <strain evidence="2 3">SMC5</strain>
    </source>
</reference>
<dbReference type="Gene3D" id="3.60.60.10">
    <property type="entry name" value="Penicillin V Acylase, Chain A"/>
    <property type="match status" value="1"/>
</dbReference>
<dbReference type="AlphaFoldDB" id="A0A398D219"/>
<gene>
    <name evidence="2" type="ORF">SMC5_09700</name>
</gene>
<dbReference type="PANTHER" id="PTHR12994:SF17">
    <property type="entry name" value="LD30995P"/>
    <property type="match status" value="1"/>
</dbReference>
<dbReference type="EC" id="3.4.-.-" evidence="1"/>